<name>A0A484BWS5_DRONA</name>
<evidence type="ECO:0000313" key="4">
    <source>
        <dbReference type="Proteomes" id="UP000295192"/>
    </source>
</evidence>
<keyword evidence="4" id="KW-1185">Reference proteome</keyword>
<dbReference type="Proteomes" id="UP000295192">
    <property type="component" value="Unassembled WGS sequence"/>
</dbReference>
<comment type="caution">
    <text evidence="3">The sequence shown here is derived from an EMBL/GenBank/DDBJ whole genome shotgun (WGS) entry which is preliminary data.</text>
</comment>
<feature type="region of interest" description="Disordered" evidence="1">
    <location>
        <begin position="216"/>
        <end position="236"/>
    </location>
</feature>
<evidence type="ECO:0000313" key="3">
    <source>
        <dbReference type="EMBL" id="TDG52540.1"/>
    </source>
</evidence>
<reference evidence="3 4" key="1">
    <citation type="journal article" date="2019" name="J. Hered.">
        <title>An Improved Genome Assembly for Drosophila navojoa, the Basal Species in the mojavensis Cluster.</title>
        <authorList>
            <person name="Vanderlinde T."/>
            <person name="Dupim E.G."/>
            <person name="Nazario-Yepiz N.O."/>
            <person name="Carvalho A.B."/>
        </authorList>
    </citation>
    <scope>NUCLEOTIDE SEQUENCE [LARGE SCALE GENOMIC DNA]</scope>
    <source>
        <strain evidence="3">Navoj_Jal97</strain>
        <tissue evidence="3">Whole organism</tissue>
    </source>
</reference>
<accession>A0A484BWS5</accession>
<dbReference type="OrthoDB" id="6287725at2759"/>
<gene>
    <name evidence="3" type="ORF">AWZ03_000773</name>
</gene>
<dbReference type="InterPro" id="IPR029473">
    <property type="entry name" value="MOR2-PAG1_mid"/>
</dbReference>
<dbReference type="InterPro" id="IPR039867">
    <property type="entry name" value="Furry/Tao3/Mor2"/>
</dbReference>
<feature type="domain" description="Cell morphogenesis central region" evidence="2">
    <location>
        <begin position="16"/>
        <end position="75"/>
    </location>
</feature>
<dbReference type="STRING" id="7232.A0A484BWS5"/>
<protein>
    <recommendedName>
        <fullName evidence="2">Cell morphogenesis central region domain-containing protein</fullName>
    </recommendedName>
</protein>
<dbReference type="EMBL" id="LSRL02000003">
    <property type="protein sequence ID" value="TDG52540.1"/>
    <property type="molecule type" value="Genomic_DNA"/>
</dbReference>
<dbReference type="OMA" id="PWVENIE"/>
<feature type="domain" description="Cell morphogenesis central region" evidence="2">
    <location>
        <begin position="109"/>
        <end position="192"/>
    </location>
</feature>
<organism evidence="3 4">
    <name type="scientific">Drosophila navojoa</name>
    <name type="common">Fruit fly</name>
    <dbReference type="NCBI Taxonomy" id="7232"/>
    <lineage>
        <taxon>Eukaryota</taxon>
        <taxon>Metazoa</taxon>
        <taxon>Ecdysozoa</taxon>
        <taxon>Arthropoda</taxon>
        <taxon>Hexapoda</taxon>
        <taxon>Insecta</taxon>
        <taxon>Pterygota</taxon>
        <taxon>Neoptera</taxon>
        <taxon>Endopterygota</taxon>
        <taxon>Diptera</taxon>
        <taxon>Brachycera</taxon>
        <taxon>Muscomorpha</taxon>
        <taxon>Ephydroidea</taxon>
        <taxon>Drosophilidae</taxon>
        <taxon>Drosophila</taxon>
    </lineage>
</organism>
<dbReference type="GO" id="GO:0030427">
    <property type="term" value="C:site of polarized growth"/>
    <property type="evidence" value="ECO:0007669"/>
    <property type="project" value="TreeGrafter"/>
</dbReference>
<dbReference type="PANTHER" id="PTHR12295">
    <property type="entry name" value="FURRY-RELATED"/>
    <property type="match status" value="1"/>
</dbReference>
<evidence type="ECO:0000259" key="2">
    <source>
        <dbReference type="Pfam" id="PF14228"/>
    </source>
</evidence>
<dbReference type="GO" id="GO:0031175">
    <property type="term" value="P:neuron projection development"/>
    <property type="evidence" value="ECO:0007669"/>
    <property type="project" value="TreeGrafter"/>
</dbReference>
<dbReference type="AlphaFoldDB" id="A0A484BWS5"/>
<proteinExistence type="predicted"/>
<dbReference type="GO" id="GO:0005938">
    <property type="term" value="C:cell cortex"/>
    <property type="evidence" value="ECO:0007669"/>
    <property type="project" value="TreeGrafter"/>
</dbReference>
<dbReference type="PANTHER" id="PTHR12295:SF30">
    <property type="entry name" value="PROTEIN FURRY"/>
    <property type="match status" value="1"/>
</dbReference>
<dbReference type="Pfam" id="PF14228">
    <property type="entry name" value="MOR2-PAG1_mid"/>
    <property type="match status" value="2"/>
</dbReference>
<sequence>MAEAKDDKVGTLDELLSNAYCRSQRFLSKQLAHLRPELTMSIFSEITHRFQSAREDVRALLLQCLLPWLQNMELVATSVPPATPLSYIMYFPDSGTRGRREGTGSTEATEMILNNLFYITAKFSDAHPRDIEELWGTLCQFWPNNLKVILRYLVIMSGMAPTELLPYAKRVALYLARSCPDRLLDELMAELQTVETLNCLIERTETPPFYRLTSMRKASSHSADGQPVGGINDSRTQDLTVEKGTIHTKRHSGEDPIKIGTCKSDSGIRAYTQAAAAAAAAAVTPITGGSRPPRGADKIRAASGPSILPRPEDILINDPELRQEENVELRNTAEAPANPHPHPLPMPEYGGYFAPLTEFLPDVSLPISGFHR</sequence>
<dbReference type="GO" id="GO:0000902">
    <property type="term" value="P:cell morphogenesis"/>
    <property type="evidence" value="ECO:0007669"/>
    <property type="project" value="InterPro"/>
</dbReference>
<evidence type="ECO:0000256" key="1">
    <source>
        <dbReference type="SAM" id="MobiDB-lite"/>
    </source>
</evidence>
<feature type="region of interest" description="Disordered" evidence="1">
    <location>
        <begin position="285"/>
        <end position="312"/>
    </location>
</feature>